<dbReference type="GO" id="GO:0005737">
    <property type="term" value="C:cytoplasm"/>
    <property type="evidence" value="ECO:0007669"/>
    <property type="project" value="TreeGrafter"/>
</dbReference>
<dbReference type="GO" id="GO:0016811">
    <property type="term" value="F:hydrolase activity, acting on carbon-nitrogen (but not peptide) bonds, in linear amides"/>
    <property type="evidence" value="ECO:0007669"/>
    <property type="project" value="UniProtKB-ARBA"/>
</dbReference>
<evidence type="ECO:0000256" key="1">
    <source>
        <dbReference type="PIRSR" id="PIRSR600246-1"/>
    </source>
</evidence>
<dbReference type="PANTHER" id="PTHR10188">
    <property type="entry name" value="L-ASPARAGINASE"/>
    <property type="match status" value="1"/>
</dbReference>
<dbReference type="InterPro" id="IPR029055">
    <property type="entry name" value="Ntn_hydrolases_N"/>
</dbReference>
<dbReference type="Proteomes" id="UP000231179">
    <property type="component" value="Chromosome"/>
</dbReference>
<protein>
    <submittedName>
        <fullName evidence="4">N(4)-(Beta-N-acetylglucosaminyl)-L-asparaginase</fullName>
    </submittedName>
</protein>
<sequence length="319" mass="34917">MKYAMIGTWRMAYEAIANNIDQLKQSTAPGAALVQAIVEVENYPYFKSVGYGGLPNQECEVELDAAFMNGSTLAIGAIGGVKNIKNPIKLAHHLSQEKFNSFLVAAGAEKYAQQQGFEFTNMLTKRAQQHYQKKLDLLRSDPTLSPYDGHDTVGMVSLDSQNNLCVGTSTSGLFMKKPGRVGDSPVMGSGFYADSEVGGAVATGLGEDIYKGCLSFLVVEKLRQNFDVKTVVQEVVKEFNDKLIQKYGKCGPISIVALDKNGEYGVGTNCEFSFVVGNHNQVTTIYLAQPNEDLTKLTITKPSPKWLADYDRARKEPIK</sequence>
<organism evidence="4 5">
    <name type="scientific">Spiroplasma clarkii</name>
    <dbReference type="NCBI Taxonomy" id="2139"/>
    <lineage>
        <taxon>Bacteria</taxon>
        <taxon>Bacillati</taxon>
        <taxon>Mycoplasmatota</taxon>
        <taxon>Mollicutes</taxon>
        <taxon>Entomoplasmatales</taxon>
        <taxon>Spiroplasmataceae</taxon>
        <taxon>Spiroplasma</taxon>
    </lineage>
</organism>
<feature type="active site" description="Nucleophile" evidence="1">
    <location>
        <position position="152"/>
    </location>
</feature>
<feature type="binding site" evidence="2">
    <location>
        <begin position="180"/>
        <end position="183"/>
    </location>
    <ligand>
        <name>substrate</name>
    </ligand>
</feature>
<proteinExistence type="predicted"/>
<name>A0A2K8KKI5_9MOLU</name>
<feature type="binding site" evidence="2">
    <location>
        <begin position="203"/>
        <end position="206"/>
    </location>
    <ligand>
        <name>substrate</name>
    </ligand>
</feature>
<dbReference type="InterPro" id="IPR000246">
    <property type="entry name" value="Peptidase_T2"/>
</dbReference>
<evidence type="ECO:0000313" key="5">
    <source>
        <dbReference type="Proteomes" id="UP000231179"/>
    </source>
</evidence>
<dbReference type="CDD" id="cd04513">
    <property type="entry name" value="Glycosylasparaginase"/>
    <property type="match status" value="1"/>
</dbReference>
<gene>
    <name evidence="4" type="ORF">SCLAR_v1c04370</name>
</gene>
<dbReference type="SUPFAM" id="SSF56235">
    <property type="entry name" value="N-terminal nucleophile aminohydrolases (Ntn hydrolases)"/>
    <property type="match status" value="1"/>
</dbReference>
<keyword evidence="5" id="KW-1185">Reference proteome</keyword>
<dbReference type="Gene3D" id="3.60.20.30">
    <property type="entry name" value="(Glycosyl)asparaginase"/>
    <property type="match status" value="1"/>
</dbReference>
<accession>A0A2K8KKI5</accession>
<dbReference type="EMBL" id="CP024870">
    <property type="protein sequence ID" value="ATX70761.1"/>
    <property type="molecule type" value="Genomic_DNA"/>
</dbReference>
<dbReference type="RefSeq" id="WP_100254323.1">
    <property type="nucleotide sequence ID" value="NZ_CP024870.1"/>
</dbReference>
<evidence type="ECO:0000313" key="4">
    <source>
        <dbReference type="EMBL" id="ATX70761.1"/>
    </source>
</evidence>
<dbReference type="PANTHER" id="PTHR10188:SF6">
    <property type="entry name" value="N(4)-(BETA-N-ACETYLGLUCOSAMINYL)-L-ASPARAGINASE"/>
    <property type="match status" value="1"/>
</dbReference>
<dbReference type="Pfam" id="PF01112">
    <property type="entry name" value="Asparaginase_2"/>
    <property type="match status" value="1"/>
</dbReference>
<evidence type="ECO:0000256" key="3">
    <source>
        <dbReference type="PIRSR" id="PIRSR600246-3"/>
    </source>
</evidence>
<dbReference type="AlphaFoldDB" id="A0A2K8KKI5"/>
<reference evidence="4 5" key="1">
    <citation type="submission" date="2017-11" db="EMBL/GenBank/DDBJ databases">
        <title>Complete genome sequence of Spiroplasma clarkii CN-5 (DSM 19994).</title>
        <authorList>
            <person name="Tsai Y.-M."/>
            <person name="Chang A."/>
            <person name="Lo W.-S."/>
            <person name="Kuo C.-H."/>
        </authorList>
    </citation>
    <scope>NUCLEOTIDE SEQUENCE [LARGE SCALE GENOMIC DNA]</scope>
    <source>
        <strain evidence="4 5">CN-5</strain>
    </source>
</reference>
<feature type="site" description="Cleavage; by autolysis" evidence="3">
    <location>
        <begin position="151"/>
        <end position="152"/>
    </location>
</feature>
<evidence type="ECO:0000256" key="2">
    <source>
        <dbReference type="PIRSR" id="PIRSR600246-2"/>
    </source>
</evidence>